<dbReference type="InterPro" id="IPR038109">
    <property type="entry name" value="DNA_bind_recomb_sf"/>
</dbReference>
<dbReference type="InterPro" id="IPR036162">
    <property type="entry name" value="Resolvase-like_N_sf"/>
</dbReference>
<evidence type="ECO:0000259" key="6">
    <source>
        <dbReference type="PROSITE" id="PS51736"/>
    </source>
</evidence>
<dbReference type="GO" id="GO:0015074">
    <property type="term" value="P:DNA integration"/>
    <property type="evidence" value="ECO:0007669"/>
    <property type="project" value="UniProtKB-KW"/>
</dbReference>
<dbReference type="InterPro" id="IPR006118">
    <property type="entry name" value="Recombinase_CS"/>
</dbReference>
<sequence>MATFAYLRVSTDQQTDSGAGLEAQYDACLKVASELVGVYRDEGVSGSTGLDKRPALLEAIGVLSPGDVLMVAKRDRLGRDPLVVAMIESAVQRKGARIVSAAGEGTGSDSPSDILMRRIIDAFAEYERLIIGARTKAALRAKKVRGERVGGIPYGYQLGSDGRALIEQPEEQAIKRQVQTWHQSGVSYSGIAKRLNAQGTVPRGQRHWHPQTIKNICLSIGAEGENDERWRSGAAYCTR</sequence>
<organism evidence="7 8">
    <name type="scientific">Allochromatium humboldtianum</name>
    <dbReference type="NCBI Taxonomy" id="504901"/>
    <lineage>
        <taxon>Bacteria</taxon>
        <taxon>Pseudomonadati</taxon>
        <taxon>Pseudomonadota</taxon>
        <taxon>Gammaproteobacteria</taxon>
        <taxon>Chromatiales</taxon>
        <taxon>Chromatiaceae</taxon>
        <taxon>Allochromatium</taxon>
    </lineage>
</organism>
<dbReference type="GO" id="GO:0000150">
    <property type="term" value="F:DNA strand exchange activity"/>
    <property type="evidence" value="ECO:0007669"/>
    <property type="project" value="InterPro"/>
</dbReference>
<dbReference type="AlphaFoldDB" id="A0A850RBN4"/>
<dbReference type="SMART" id="SM00857">
    <property type="entry name" value="Resolvase"/>
    <property type="match status" value="1"/>
</dbReference>
<dbReference type="RefSeq" id="WP_176978114.1">
    <property type="nucleotide sequence ID" value="NZ_JABZEO010000022.1"/>
</dbReference>
<comment type="caution">
    <text evidence="7">The sequence shown here is derived from an EMBL/GenBank/DDBJ whole genome shotgun (WGS) entry which is preliminary data.</text>
</comment>
<evidence type="ECO:0000256" key="2">
    <source>
        <dbReference type="ARBA" id="ARBA00023125"/>
    </source>
</evidence>
<dbReference type="PROSITE" id="PS51736">
    <property type="entry name" value="RECOMBINASES_3"/>
    <property type="match status" value="1"/>
</dbReference>
<dbReference type="PANTHER" id="PTHR30461:SF23">
    <property type="entry name" value="DNA RECOMBINASE-RELATED"/>
    <property type="match status" value="1"/>
</dbReference>
<dbReference type="PANTHER" id="PTHR30461">
    <property type="entry name" value="DNA-INVERTASE FROM LAMBDOID PROPHAGE"/>
    <property type="match status" value="1"/>
</dbReference>
<dbReference type="Proteomes" id="UP000592294">
    <property type="component" value="Unassembled WGS sequence"/>
</dbReference>
<feature type="active site" description="O-(5'-phospho-DNA)-serine intermediate" evidence="4 5">
    <location>
        <position position="10"/>
    </location>
</feature>
<evidence type="ECO:0000256" key="4">
    <source>
        <dbReference type="PIRSR" id="PIRSR606118-50"/>
    </source>
</evidence>
<reference evidence="7 8" key="1">
    <citation type="submission" date="2020-06" db="EMBL/GenBank/DDBJ databases">
        <title>Whole-genome sequence of Allochromatium humboldtianum DSM 21881, type strain.</title>
        <authorList>
            <person name="Kyndt J.A."/>
            <person name="Meyer T.E."/>
        </authorList>
    </citation>
    <scope>NUCLEOTIDE SEQUENCE [LARGE SCALE GENOMIC DNA]</scope>
    <source>
        <strain evidence="7 8">DSM 21881</strain>
    </source>
</reference>
<dbReference type="CDD" id="cd00338">
    <property type="entry name" value="Ser_Recombinase"/>
    <property type="match status" value="1"/>
</dbReference>
<keyword evidence="8" id="KW-1185">Reference proteome</keyword>
<keyword evidence="2" id="KW-0238">DNA-binding</keyword>
<evidence type="ECO:0000256" key="5">
    <source>
        <dbReference type="PROSITE-ProRule" id="PRU10137"/>
    </source>
</evidence>
<dbReference type="Gene3D" id="3.90.1750.20">
    <property type="entry name" value="Putative Large Serine Recombinase, Chain B, Domain 2"/>
    <property type="match status" value="1"/>
</dbReference>
<protein>
    <submittedName>
        <fullName evidence="7">Recombinase family protein</fullName>
    </submittedName>
</protein>
<dbReference type="InterPro" id="IPR011109">
    <property type="entry name" value="DNA_bind_recombinase_dom"/>
</dbReference>
<dbReference type="GO" id="GO:0003677">
    <property type="term" value="F:DNA binding"/>
    <property type="evidence" value="ECO:0007669"/>
    <property type="project" value="UniProtKB-KW"/>
</dbReference>
<gene>
    <name evidence="7" type="ORF">HW932_19365</name>
</gene>
<feature type="domain" description="Resolvase/invertase-type recombinase catalytic" evidence="6">
    <location>
        <begin position="2"/>
        <end position="146"/>
    </location>
</feature>
<evidence type="ECO:0000256" key="1">
    <source>
        <dbReference type="ARBA" id="ARBA00022908"/>
    </source>
</evidence>
<dbReference type="Gene3D" id="3.40.50.1390">
    <property type="entry name" value="Resolvase, N-terminal catalytic domain"/>
    <property type="match status" value="1"/>
</dbReference>
<evidence type="ECO:0000313" key="8">
    <source>
        <dbReference type="Proteomes" id="UP000592294"/>
    </source>
</evidence>
<dbReference type="Pfam" id="PF07508">
    <property type="entry name" value="Recombinase"/>
    <property type="match status" value="1"/>
</dbReference>
<dbReference type="InterPro" id="IPR006119">
    <property type="entry name" value="Resolv_N"/>
</dbReference>
<dbReference type="InterPro" id="IPR050639">
    <property type="entry name" value="SSR_resolvase"/>
</dbReference>
<proteinExistence type="predicted"/>
<dbReference type="EMBL" id="JABZEO010000022">
    <property type="protein sequence ID" value="NVZ11414.1"/>
    <property type="molecule type" value="Genomic_DNA"/>
</dbReference>
<keyword evidence="1" id="KW-0229">DNA integration</keyword>
<dbReference type="Pfam" id="PF00239">
    <property type="entry name" value="Resolvase"/>
    <property type="match status" value="1"/>
</dbReference>
<accession>A0A850RBN4</accession>
<evidence type="ECO:0000256" key="3">
    <source>
        <dbReference type="ARBA" id="ARBA00023172"/>
    </source>
</evidence>
<dbReference type="PROSITE" id="PS00397">
    <property type="entry name" value="RECOMBINASES_1"/>
    <property type="match status" value="1"/>
</dbReference>
<dbReference type="SUPFAM" id="SSF53041">
    <property type="entry name" value="Resolvase-like"/>
    <property type="match status" value="1"/>
</dbReference>
<evidence type="ECO:0000313" key="7">
    <source>
        <dbReference type="EMBL" id="NVZ11414.1"/>
    </source>
</evidence>
<name>A0A850RBN4_9GAMM</name>
<keyword evidence="3" id="KW-0233">DNA recombination</keyword>